<dbReference type="InterPro" id="IPR013899">
    <property type="entry name" value="DUF1771"/>
</dbReference>
<name>A0ABQ7FW41_DUNSA</name>
<proteinExistence type="predicted"/>
<evidence type="ECO:0000313" key="4">
    <source>
        <dbReference type="Proteomes" id="UP000815325"/>
    </source>
</evidence>
<dbReference type="EMBL" id="MU070824">
    <property type="protein sequence ID" value="KAF5826588.1"/>
    <property type="molecule type" value="Genomic_DNA"/>
</dbReference>
<feature type="transmembrane region" description="Helical" evidence="1">
    <location>
        <begin position="250"/>
        <end position="283"/>
    </location>
</feature>
<sequence>MFPGFVIAIAHELGEAFWRTVCREQDVRYSEVDDRTAADALYKERDACHAKASDAYKRGLHKEAKLLKYKGMRLGFRAKKRARKAADATFWRNNEGRPPNEVDLHGLYVEEALERVGAAINAARWSQILQYPVARHMTFTVGKGQHSEDGIARIRPAVKELLRRRYYLRITEDKFNDGRVHVELLHLSELDAFHWAKMLVSWAVTLATTTIGVLKLPHSLISKVHEKFEECMLAIEMSFRACVKGFHDVFLGLSLLVSICGMIYISYLDPLLLLLLLLGYYYYLEPLGQN</sequence>
<dbReference type="SMART" id="SM01162">
    <property type="entry name" value="DUF1771"/>
    <property type="match status" value="1"/>
</dbReference>
<dbReference type="Gene3D" id="3.30.1370.110">
    <property type="match status" value="1"/>
</dbReference>
<gene>
    <name evidence="3" type="ORF">DUNSADRAFT_2595</name>
</gene>
<dbReference type="PROSITE" id="PS50828">
    <property type="entry name" value="SMR"/>
    <property type="match status" value="1"/>
</dbReference>
<dbReference type="PANTHER" id="PTHR47417:SF1">
    <property type="entry name" value="SMR DOMAIN-CONTAINING PROTEIN YPL199C"/>
    <property type="match status" value="1"/>
</dbReference>
<keyword evidence="1" id="KW-0472">Membrane</keyword>
<protein>
    <recommendedName>
        <fullName evidence="2">Smr domain-containing protein</fullName>
    </recommendedName>
</protein>
<feature type="domain" description="Smr" evidence="2">
    <location>
        <begin position="102"/>
        <end position="185"/>
    </location>
</feature>
<keyword evidence="4" id="KW-1185">Reference proteome</keyword>
<dbReference type="Proteomes" id="UP000815325">
    <property type="component" value="Unassembled WGS sequence"/>
</dbReference>
<comment type="caution">
    <text evidence="3">The sequence shown here is derived from an EMBL/GenBank/DDBJ whole genome shotgun (WGS) entry which is preliminary data.</text>
</comment>
<keyword evidence="1" id="KW-0812">Transmembrane</keyword>
<evidence type="ECO:0000259" key="2">
    <source>
        <dbReference type="PROSITE" id="PS50828"/>
    </source>
</evidence>
<dbReference type="InterPro" id="IPR036063">
    <property type="entry name" value="Smr_dom_sf"/>
</dbReference>
<dbReference type="SUPFAM" id="SSF160443">
    <property type="entry name" value="SMR domain-like"/>
    <property type="match status" value="1"/>
</dbReference>
<dbReference type="InterPro" id="IPR053020">
    <property type="entry name" value="Smr_domain_protein"/>
</dbReference>
<dbReference type="PANTHER" id="PTHR47417">
    <property type="entry name" value="SMR DOMAIN-CONTAINING PROTEIN YPL199C"/>
    <property type="match status" value="1"/>
</dbReference>
<dbReference type="SMART" id="SM00463">
    <property type="entry name" value="SMR"/>
    <property type="match status" value="1"/>
</dbReference>
<evidence type="ECO:0000313" key="3">
    <source>
        <dbReference type="EMBL" id="KAF5826588.1"/>
    </source>
</evidence>
<keyword evidence="1" id="KW-1133">Transmembrane helix</keyword>
<dbReference type="Pfam" id="PF08590">
    <property type="entry name" value="DUF1771"/>
    <property type="match status" value="1"/>
</dbReference>
<reference evidence="3" key="1">
    <citation type="submission" date="2017-08" db="EMBL/GenBank/DDBJ databases">
        <authorList>
            <person name="Polle J.E."/>
            <person name="Barry K."/>
            <person name="Cushman J."/>
            <person name="Schmutz J."/>
            <person name="Tran D."/>
            <person name="Hathwaick L.T."/>
            <person name="Yim W.C."/>
            <person name="Jenkins J."/>
            <person name="Mckie-Krisberg Z.M."/>
            <person name="Prochnik S."/>
            <person name="Lindquist E."/>
            <person name="Dockter R.B."/>
            <person name="Adam C."/>
            <person name="Molina H."/>
            <person name="Bunkerborg J."/>
            <person name="Jin E."/>
            <person name="Buchheim M."/>
            <person name="Magnuson J."/>
        </authorList>
    </citation>
    <scope>NUCLEOTIDE SEQUENCE</scope>
    <source>
        <strain evidence="3">CCAP 19/18</strain>
    </source>
</reference>
<evidence type="ECO:0000256" key="1">
    <source>
        <dbReference type="SAM" id="Phobius"/>
    </source>
</evidence>
<dbReference type="InterPro" id="IPR002625">
    <property type="entry name" value="Smr_dom"/>
</dbReference>
<organism evidence="3 4">
    <name type="scientific">Dunaliella salina</name>
    <name type="common">Green alga</name>
    <name type="synonym">Protococcus salinus</name>
    <dbReference type="NCBI Taxonomy" id="3046"/>
    <lineage>
        <taxon>Eukaryota</taxon>
        <taxon>Viridiplantae</taxon>
        <taxon>Chlorophyta</taxon>
        <taxon>core chlorophytes</taxon>
        <taxon>Chlorophyceae</taxon>
        <taxon>CS clade</taxon>
        <taxon>Chlamydomonadales</taxon>
        <taxon>Dunaliellaceae</taxon>
        <taxon>Dunaliella</taxon>
    </lineage>
</organism>
<accession>A0ABQ7FW41</accession>